<dbReference type="InterPro" id="IPR005825">
    <property type="entry name" value="Ribosomal_uL24_CS"/>
</dbReference>
<dbReference type="GO" id="GO:0031564">
    <property type="term" value="P:transcription antitermination"/>
    <property type="evidence" value="ECO:0007669"/>
    <property type="project" value="UniProtKB-KW"/>
</dbReference>
<feature type="domain" description="KOW" evidence="4">
    <location>
        <begin position="78"/>
        <end position="105"/>
    </location>
</feature>
<dbReference type="InterPro" id="IPR005824">
    <property type="entry name" value="KOW"/>
</dbReference>
<proteinExistence type="predicted"/>
<dbReference type="GO" id="GO:0003735">
    <property type="term" value="F:structural constituent of ribosome"/>
    <property type="evidence" value="ECO:0007669"/>
    <property type="project" value="InterPro"/>
</dbReference>
<dbReference type="Gene3D" id="3.30.70.940">
    <property type="entry name" value="NusG, N-terminal domain"/>
    <property type="match status" value="1"/>
</dbReference>
<dbReference type="GO" id="GO:0006354">
    <property type="term" value="P:DNA-templated transcription elongation"/>
    <property type="evidence" value="ECO:0007669"/>
    <property type="project" value="InterPro"/>
</dbReference>
<dbReference type="AlphaFoldDB" id="A0A382B301"/>
<protein>
    <recommendedName>
        <fullName evidence="4">KOW domain-containing protein</fullName>
    </recommendedName>
</protein>
<gene>
    <name evidence="5" type="ORF">METZ01_LOCUS161034</name>
</gene>
<dbReference type="GO" id="GO:0006412">
    <property type="term" value="P:translation"/>
    <property type="evidence" value="ECO:0007669"/>
    <property type="project" value="InterPro"/>
</dbReference>
<keyword evidence="3" id="KW-0804">Transcription</keyword>
<dbReference type="InterPro" id="IPR008991">
    <property type="entry name" value="Translation_prot_SH3-like_sf"/>
</dbReference>
<name>A0A382B301_9ZZZZ</name>
<dbReference type="PROSITE" id="PS01108">
    <property type="entry name" value="RIBOSOMAL_L24"/>
    <property type="match status" value="1"/>
</dbReference>
<dbReference type="PANTHER" id="PTHR30265:SF4">
    <property type="entry name" value="KOW MOTIF FAMILY PROTEIN, EXPRESSED"/>
    <property type="match status" value="1"/>
</dbReference>
<evidence type="ECO:0000256" key="2">
    <source>
        <dbReference type="ARBA" id="ARBA00023015"/>
    </source>
</evidence>
<dbReference type="EMBL" id="UINC01027986">
    <property type="protein sequence ID" value="SVB08180.1"/>
    <property type="molecule type" value="Genomic_DNA"/>
</dbReference>
<reference evidence="5" key="1">
    <citation type="submission" date="2018-05" db="EMBL/GenBank/DDBJ databases">
        <authorList>
            <person name="Lanie J.A."/>
            <person name="Ng W.-L."/>
            <person name="Kazmierczak K.M."/>
            <person name="Andrzejewski T.M."/>
            <person name="Davidsen T.M."/>
            <person name="Wayne K.J."/>
            <person name="Tettelin H."/>
            <person name="Glass J.I."/>
            <person name="Rusch D."/>
            <person name="Podicherti R."/>
            <person name="Tsui H.-C.T."/>
            <person name="Winkler M.E."/>
        </authorList>
    </citation>
    <scope>NUCLEOTIDE SEQUENCE</scope>
</reference>
<dbReference type="Pfam" id="PF02357">
    <property type="entry name" value="NusG"/>
    <property type="match status" value="1"/>
</dbReference>
<dbReference type="SUPFAM" id="SSF50104">
    <property type="entry name" value="Translation proteins SH3-like domain"/>
    <property type="match status" value="1"/>
</dbReference>
<organism evidence="5">
    <name type="scientific">marine metagenome</name>
    <dbReference type="NCBI Taxonomy" id="408172"/>
    <lineage>
        <taxon>unclassified sequences</taxon>
        <taxon>metagenomes</taxon>
        <taxon>ecological metagenomes</taxon>
    </lineage>
</organism>
<dbReference type="InterPro" id="IPR043425">
    <property type="entry name" value="NusG-like"/>
</dbReference>
<dbReference type="InterPro" id="IPR036735">
    <property type="entry name" value="NGN_dom_sf"/>
</dbReference>
<dbReference type="GO" id="GO:0005840">
    <property type="term" value="C:ribosome"/>
    <property type="evidence" value="ECO:0007669"/>
    <property type="project" value="InterPro"/>
</dbReference>
<dbReference type="SMART" id="SM00739">
    <property type="entry name" value="KOW"/>
    <property type="match status" value="1"/>
</dbReference>
<dbReference type="PANTHER" id="PTHR30265">
    <property type="entry name" value="RHO-INTERACTING TRANSCRIPTION TERMINATION FACTOR NUSG"/>
    <property type="match status" value="1"/>
</dbReference>
<evidence type="ECO:0000259" key="4">
    <source>
        <dbReference type="SMART" id="SM00739"/>
    </source>
</evidence>
<dbReference type="SUPFAM" id="SSF82679">
    <property type="entry name" value="N-utilization substance G protein NusG, N-terminal domain"/>
    <property type="match status" value="1"/>
</dbReference>
<accession>A0A382B301</accession>
<evidence type="ECO:0000256" key="3">
    <source>
        <dbReference type="ARBA" id="ARBA00023163"/>
    </source>
</evidence>
<keyword evidence="2" id="KW-0805">Transcription regulation</keyword>
<evidence type="ECO:0000256" key="1">
    <source>
        <dbReference type="ARBA" id="ARBA00022814"/>
    </source>
</evidence>
<sequence length="139" mass="15897">MFKERRQWSDRKKWVHFPLFRSYVFANIEINENIYVLQTIGVNKIVKFQEKISIIPDQVIDNIKNIIEGGYNVEQTDYFIKGDEVRVVSGPLKGLDGVVLDLRGANKIIIKIEAIQQAFSVEISSGLIKSKKKNASSIL</sequence>
<keyword evidence="1" id="KW-0889">Transcription antitermination</keyword>
<dbReference type="InterPro" id="IPR006645">
    <property type="entry name" value="NGN-like_dom"/>
</dbReference>
<evidence type="ECO:0000313" key="5">
    <source>
        <dbReference type="EMBL" id="SVB08180.1"/>
    </source>
</evidence>